<gene>
    <name evidence="7" type="ORF">PHYBLDRAFT_79002</name>
</gene>
<feature type="domain" description="Exocyst complex component EXOC2/Sec5 N-terminal" evidence="6">
    <location>
        <begin position="4"/>
        <end position="184"/>
    </location>
</feature>
<reference evidence="8" key="1">
    <citation type="submission" date="2015-06" db="EMBL/GenBank/DDBJ databases">
        <title>Expansion of signal transduction pathways in fungi by whole-genome duplication.</title>
        <authorList>
            <consortium name="DOE Joint Genome Institute"/>
            <person name="Corrochano L.M."/>
            <person name="Kuo A."/>
            <person name="Marcet-Houben M."/>
            <person name="Polaino S."/>
            <person name="Salamov A."/>
            <person name="Villalobos J.M."/>
            <person name="Alvarez M.I."/>
            <person name="Avalos J."/>
            <person name="Benito E.P."/>
            <person name="Benoit I."/>
            <person name="Burger G."/>
            <person name="Camino L.P."/>
            <person name="Canovas D."/>
            <person name="Cerda-Olmedo E."/>
            <person name="Cheng J.-F."/>
            <person name="Dominguez A."/>
            <person name="Elias M."/>
            <person name="Eslava A.P."/>
            <person name="Glaser F."/>
            <person name="Grimwood J."/>
            <person name="Gutierrez G."/>
            <person name="Heitman J."/>
            <person name="Henrissat B."/>
            <person name="Iturriaga E.A."/>
            <person name="Lang B.F."/>
            <person name="Lavin J.L."/>
            <person name="Lee S."/>
            <person name="Li W."/>
            <person name="Lindquist E."/>
            <person name="Lopez-Garcia S."/>
            <person name="Luque E.M."/>
            <person name="Marcos A.T."/>
            <person name="Martin J."/>
            <person name="McCluskey K."/>
            <person name="Medina H.R."/>
            <person name="Miralles-Duran A."/>
            <person name="Miyazaki A."/>
            <person name="Munoz-Torres E."/>
            <person name="Oguiza J.A."/>
            <person name="Ohm R."/>
            <person name="Olmedo M."/>
            <person name="Orejas M."/>
            <person name="Ortiz-Castellanos L."/>
            <person name="Pisabarro A.G."/>
            <person name="Rodriguez-Romero J."/>
            <person name="Ruiz-Herrera J."/>
            <person name="Ruiz-Vazquez R."/>
            <person name="Sanz C."/>
            <person name="Schackwitz W."/>
            <person name="Schmutz J."/>
            <person name="Shahriari M."/>
            <person name="Shelest E."/>
            <person name="Silva-Franco F."/>
            <person name="Soanes D."/>
            <person name="Syed K."/>
            <person name="Tagua V.G."/>
            <person name="Talbot N.J."/>
            <person name="Thon M."/>
            <person name="De vries R.P."/>
            <person name="Wiebenga A."/>
            <person name="Yadav J.S."/>
            <person name="Braun E.L."/>
            <person name="Baker S."/>
            <person name="Garre V."/>
            <person name="Horwitz B."/>
            <person name="Torres-Martinez S."/>
            <person name="Idnurm A."/>
            <person name="Herrera-Estrella A."/>
            <person name="Gabaldon T."/>
            <person name="Grigoriev I.V."/>
        </authorList>
    </citation>
    <scope>NUCLEOTIDE SEQUENCE [LARGE SCALE GENOMIC DNA]</scope>
    <source>
        <strain evidence="8">NRRL 1555(-)</strain>
    </source>
</reference>
<evidence type="ECO:0000256" key="5">
    <source>
        <dbReference type="SAM" id="Coils"/>
    </source>
</evidence>
<evidence type="ECO:0000256" key="1">
    <source>
        <dbReference type="ARBA" id="ARBA00006080"/>
    </source>
</evidence>
<dbReference type="STRING" id="763407.A0A163E7R2"/>
<evidence type="ECO:0000313" key="8">
    <source>
        <dbReference type="Proteomes" id="UP000077315"/>
    </source>
</evidence>
<dbReference type="SUPFAM" id="SSF74788">
    <property type="entry name" value="Cullin repeat-like"/>
    <property type="match status" value="1"/>
</dbReference>
<dbReference type="AlphaFoldDB" id="A0A163E7R2"/>
<protein>
    <recommendedName>
        <fullName evidence="4">Vacuolar protein sorting-associated protein 51 homolog</fullName>
    </recommendedName>
</protein>
<evidence type="ECO:0000256" key="4">
    <source>
        <dbReference type="RuleBase" id="RU368010"/>
    </source>
</evidence>
<dbReference type="InterPro" id="IPR014812">
    <property type="entry name" value="Vps51"/>
</dbReference>
<dbReference type="EMBL" id="KV440975">
    <property type="protein sequence ID" value="OAD77180.1"/>
    <property type="molecule type" value="Genomic_DNA"/>
</dbReference>
<dbReference type="GO" id="GO:0007030">
    <property type="term" value="P:Golgi organization"/>
    <property type="evidence" value="ECO:0007669"/>
    <property type="project" value="UniProtKB-UniRule"/>
</dbReference>
<dbReference type="GO" id="GO:0000938">
    <property type="term" value="C:GARP complex"/>
    <property type="evidence" value="ECO:0007669"/>
    <property type="project" value="UniProtKB-UniRule"/>
</dbReference>
<keyword evidence="2 4" id="KW-0813">Transport</keyword>
<comment type="similarity">
    <text evidence="1 4">Belongs to the VPS51 family.</text>
</comment>
<dbReference type="GeneID" id="29004315"/>
<dbReference type="GO" id="GO:0042147">
    <property type="term" value="P:retrograde transport, endosome to Golgi"/>
    <property type="evidence" value="ECO:0007669"/>
    <property type="project" value="UniProtKB-UniRule"/>
</dbReference>
<name>A0A163E7R2_PHYB8</name>
<dbReference type="InterPro" id="IPR039481">
    <property type="entry name" value="EXOC2/Sec5_N_dom"/>
</dbReference>
<dbReference type="Pfam" id="PF15469">
    <property type="entry name" value="Sec5"/>
    <property type="match status" value="1"/>
</dbReference>
<evidence type="ECO:0000256" key="2">
    <source>
        <dbReference type="ARBA" id="ARBA00022448"/>
    </source>
</evidence>
<keyword evidence="8" id="KW-1185">Reference proteome</keyword>
<comment type="subcellular location">
    <subcellularLocation>
        <location evidence="4">Golgi apparatus</location>
        <location evidence="4">trans-Golgi network</location>
    </subcellularLocation>
</comment>
<dbReference type="RefSeq" id="XP_018295220.1">
    <property type="nucleotide sequence ID" value="XM_018443410.1"/>
</dbReference>
<dbReference type="InParanoid" id="A0A163E7R2"/>
<dbReference type="VEuPathDB" id="FungiDB:PHYBLDRAFT_79002"/>
<dbReference type="OrthoDB" id="203678at2759"/>
<dbReference type="GO" id="GO:1990745">
    <property type="term" value="C:EARP complex"/>
    <property type="evidence" value="ECO:0007669"/>
    <property type="project" value="TreeGrafter"/>
</dbReference>
<dbReference type="GO" id="GO:0005829">
    <property type="term" value="C:cytosol"/>
    <property type="evidence" value="ECO:0007669"/>
    <property type="project" value="GOC"/>
</dbReference>
<keyword evidence="4" id="KW-0445">Lipid transport</keyword>
<organism evidence="7 8">
    <name type="scientific">Phycomyces blakesleeanus (strain ATCC 8743b / DSM 1359 / FGSC 10004 / NBRC 33097 / NRRL 1555)</name>
    <dbReference type="NCBI Taxonomy" id="763407"/>
    <lineage>
        <taxon>Eukaryota</taxon>
        <taxon>Fungi</taxon>
        <taxon>Fungi incertae sedis</taxon>
        <taxon>Mucoromycota</taxon>
        <taxon>Mucoromycotina</taxon>
        <taxon>Mucoromycetes</taxon>
        <taxon>Mucorales</taxon>
        <taxon>Phycomycetaceae</taxon>
        <taxon>Phycomyces</taxon>
    </lineage>
</organism>
<keyword evidence="3 5" id="KW-0175">Coiled coil</keyword>
<dbReference type="GO" id="GO:0032456">
    <property type="term" value="P:endocytic recycling"/>
    <property type="evidence" value="ECO:0007669"/>
    <property type="project" value="TreeGrafter"/>
</dbReference>
<dbReference type="GO" id="GO:0016020">
    <property type="term" value="C:membrane"/>
    <property type="evidence" value="ECO:0007669"/>
    <property type="project" value="TreeGrafter"/>
</dbReference>
<dbReference type="GO" id="GO:0006869">
    <property type="term" value="P:lipid transport"/>
    <property type="evidence" value="ECO:0007669"/>
    <property type="project" value="UniProtKB-UniRule"/>
</dbReference>
<comment type="subunit">
    <text evidence="4">Component of the Golgi-associated retrograde protein (GARP) complex.</text>
</comment>
<keyword evidence="4" id="KW-0653">Protein transport</keyword>
<evidence type="ECO:0000313" key="7">
    <source>
        <dbReference type="EMBL" id="OAD77180.1"/>
    </source>
</evidence>
<dbReference type="GO" id="GO:0048193">
    <property type="term" value="P:Golgi vesicle transport"/>
    <property type="evidence" value="ECO:0007669"/>
    <property type="project" value="TreeGrafter"/>
</dbReference>
<dbReference type="Proteomes" id="UP000077315">
    <property type="component" value="Unassembled WGS sequence"/>
</dbReference>
<dbReference type="PANTHER" id="PTHR15954:SF4">
    <property type="entry name" value="VACUOLAR PROTEIN SORTING-ASSOCIATED PROTEIN 51 HOMOLOG"/>
    <property type="match status" value="1"/>
</dbReference>
<sequence length="735" mass="83445">MKEKTLNGLMEEDNVLTGEIREIDGDMKTLVYENYSKFISATDTIRKMKSNVENMESEMDRLNESMNSLTHQTTTINQALGPNRDKIQQLSRAHNQLKRLQFIFNLPSRLSRCLSTDQLAKAVKYYARAAQLLDHYKHMPAFKGIERDCQTIITKVKSQIESKMRKEDSVEKIAENIRLLILLKEDVPELRQKYLKLGKVLIREFGQEKKQAGPVTSAEELVDVYIVPLDTVVQYYNTLFVENSEDFPPKTKQEIKDANQDLSEAIQTCINSFFESVTKIIALPVRIPNELDNVIEEKRPLKQTRDLQILNEALAEKGTNLSMAVALDKQMSQVIEVWENELVNRFLCTVVSGMRDRMSELIEPPFTEDTPYDALSETLAQFIDISETWCREHVYNNCLIPLRECLQEDIEQSSFTERISNGLNSMWHSLAEHLGTFPNGGEVSQLNRHIVCLVSSRLCFDFADHIIARIYSEFSSKSANPLSRHESIDTIFLSDCQELTELFSQTGQTLLNNQIMEDGYALSAKVQTHYLSLQSKPPTKPSAVWREVFTRLQSVEQLVNITFPQPSSPEGRDVSDSEHDYRFGSLASTLEAPPIQATHSSQSLATMSSGTGEPLGNVSKFGNDVTLNMMHTINKLFEDRVDVYRPIEPSAEGACGALVRVLLKTLQEVVREMWVDCNIYQQLQVDVEYLGIALRSYAGDEKTSSALRDIVSGAYMRCSDPVSINADDLERMLAH</sequence>
<comment type="function">
    <text evidence="4">Acts as component of the GARP complex that is involved in retrograde transport from early and late endosomes to the trans-Golgi network (TGN).</text>
</comment>
<proteinExistence type="inferred from homology"/>
<dbReference type="InterPro" id="IPR016159">
    <property type="entry name" value="Cullin_repeat-like_dom_sf"/>
</dbReference>
<dbReference type="PANTHER" id="PTHR15954">
    <property type="entry name" value="VACUOLAR PROTEIN SORTING-ASSOCIATED PROTEIN 51 HOMOLOG"/>
    <property type="match status" value="1"/>
</dbReference>
<evidence type="ECO:0000259" key="6">
    <source>
        <dbReference type="Pfam" id="PF15469"/>
    </source>
</evidence>
<accession>A0A163E7R2</accession>
<keyword evidence="4" id="KW-0333">Golgi apparatus</keyword>
<dbReference type="GO" id="GO:0015031">
    <property type="term" value="P:protein transport"/>
    <property type="evidence" value="ECO:0007669"/>
    <property type="project" value="UniProtKB-UniRule"/>
</dbReference>
<evidence type="ECO:0000256" key="3">
    <source>
        <dbReference type="ARBA" id="ARBA00023054"/>
    </source>
</evidence>
<feature type="coiled-coil region" evidence="5">
    <location>
        <begin position="45"/>
        <end position="72"/>
    </location>
</feature>